<dbReference type="Proteomes" id="UP001060085">
    <property type="component" value="Linkage Group LG06"/>
</dbReference>
<sequence>MVSNVVIFPAAIVITVSVGANLISGGLKLFNWTQKISLSKRLIIPQLEEGNSTTWDNLDIRFQFSSCISGLYQVCSVHIQYQHRSSFPNHFLRNDSNNKALIESNVLVQVSNFDLVD</sequence>
<evidence type="ECO:0000313" key="2">
    <source>
        <dbReference type="Proteomes" id="UP001060085"/>
    </source>
</evidence>
<organism evidence="1 2">
    <name type="scientific">Catharanthus roseus</name>
    <name type="common">Madagascar periwinkle</name>
    <name type="synonym">Vinca rosea</name>
    <dbReference type="NCBI Taxonomy" id="4058"/>
    <lineage>
        <taxon>Eukaryota</taxon>
        <taxon>Viridiplantae</taxon>
        <taxon>Streptophyta</taxon>
        <taxon>Embryophyta</taxon>
        <taxon>Tracheophyta</taxon>
        <taxon>Spermatophyta</taxon>
        <taxon>Magnoliopsida</taxon>
        <taxon>eudicotyledons</taxon>
        <taxon>Gunneridae</taxon>
        <taxon>Pentapetalae</taxon>
        <taxon>asterids</taxon>
        <taxon>lamiids</taxon>
        <taxon>Gentianales</taxon>
        <taxon>Apocynaceae</taxon>
        <taxon>Rauvolfioideae</taxon>
        <taxon>Vinceae</taxon>
        <taxon>Catharanthinae</taxon>
        <taxon>Catharanthus</taxon>
    </lineage>
</organism>
<reference evidence="2" key="1">
    <citation type="journal article" date="2023" name="Nat. Plants">
        <title>Single-cell RNA sequencing provides a high-resolution roadmap for understanding the multicellular compartmentation of specialized metabolism.</title>
        <authorList>
            <person name="Sun S."/>
            <person name="Shen X."/>
            <person name="Li Y."/>
            <person name="Li Y."/>
            <person name="Wang S."/>
            <person name="Li R."/>
            <person name="Zhang H."/>
            <person name="Shen G."/>
            <person name="Guo B."/>
            <person name="Wei J."/>
            <person name="Xu J."/>
            <person name="St-Pierre B."/>
            <person name="Chen S."/>
            <person name="Sun C."/>
        </authorList>
    </citation>
    <scope>NUCLEOTIDE SEQUENCE [LARGE SCALE GENOMIC DNA]</scope>
</reference>
<keyword evidence="2" id="KW-1185">Reference proteome</keyword>
<proteinExistence type="predicted"/>
<dbReference type="EMBL" id="CM044706">
    <property type="protein sequence ID" value="KAI5658984.1"/>
    <property type="molecule type" value="Genomic_DNA"/>
</dbReference>
<accession>A0ACC0AEC5</accession>
<comment type="caution">
    <text evidence="1">The sequence shown here is derived from an EMBL/GenBank/DDBJ whole genome shotgun (WGS) entry which is preliminary data.</text>
</comment>
<gene>
    <name evidence="1" type="ORF">M9H77_27777</name>
</gene>
<name>A0ACC0AEC5_CATRO</name>
<protein>
    <submittedName>
        <fullName evidence="1">Uncharacterized protein</fullName>
    </submittedName>
</protein>
<evidence type="ECO:0000313" key="1">
    <source>
        <dbReference type="EMBL" id="KAI5658984.1"/>
    </source>
</evidence>